<dbReference type="InterPro" id="IPR028345">
    <property type="entry name" value="Antibiotic_NAT-like"/>
</dbReference>
<dbReference type="HAMAP" id="MF_00800">
    <property type="entry name" value="UPF0340"/>
    <property type="match status" value="1"/>
</dbReference>
<organism evidence="2 3">
    <name type="scientific">Oribacterium asaccharolyticum ACB7</name>
    <dbReference type="NCBI Taxonomy" id="796944"/>
    <lineage>
        <taxon>Bacteria</taxon>
        <taxon>Bacillati</taxon>
        <taxon>Bacillota</taxon>
        <taxon>Clostridia</taxon>
        <taxon>Lachnospirales</taxon>
        <taxon>Lachnospiraceae</taxon>
        <taxon>Oribacterium</taxon>
    </lineage>
</organism>
<dbReference type="Pfam" id="PF04260">
    <property type="entry name" value="DUF436"/>
    <property type="match status" value="1"/>
</dbReference>
<dbReference type="NCBIfam" id="TIGR01440">
    <property type="entry name" value="TIGR01440 family protein"/>
    <property type="match status" value="1"/>
</dbReference>
<dbReference type="InterPro" id="IPR006340">
    <property type="entry name" value="DUF436"/>
</dbReference>
<dbReference type="PIRSF" id="PIRSF007510">
    <property type="entry name" value="UCP007510"/>
    <property type="match status" value="1"/>
</dbReference>
<accession>G9WVE4</accession>
<comment type="similarity">
    <text evidence="1">Belongs to the UPF0340 family.</text>
</comment>
<evidence type="ECO:0000256" key="1">
    <source>
        <dbReference type="HAMAP-Rule" id="MF_00800"/>
    </source>
</evidence>
<dbReference type="Proteomes" id="UP000003527">
    <property type="component" value="Unassembled WGS sequence"/>
</dbReference>
<keyword evidence="3" id="KW-1185">Reference proteome</keyword>
<proteinExistence type="inferred from homology"/>
<dbReference type="Gene3D" id="3.40.50.10360">
    <property type="entry name" value="Hypothetical protein TT1679"/>
    <property type="match status" value="1"/>
</dbReference>
<dbReference type="SUPFAM" id="SSF110710">
    <property type="entry name" value="TTHA0583/YokD-like"/>
    <property type="match status" value="1"/>
</dbReference>
<dbReference type="AlphaFoldDB" id="G9WVE4"/>
<reference evidence="2 3" key="1">
    <citation type="submission" date="2011-08" db="EMBL/GenBank/DDBJ databases">
        <title>The Genome Sequence of Oribacterium sp. ACB7.</title>
        <authorList>
            <consortium name="The Broad Institute Genome Sequencing Platform"/>
            <person name="Earl A."/>
            <person name="Ward D."/>
            <person name="Feldgarden M."/>
            <person name="Gevers D."/>
            <person name="Sizova M."/>
            <person name="Hazen A."/>
            <person name="Epstein S."/>
            <person name="Young S.K."/>
            <person name="Zeng Q."/>
            <person name="Gargeya S."/>
            <person name="Fitzgerald M."/>
            <person name="Haas B."/>
            <person name="Abouelleil A."/>
            <person name="Alvarado L."/>
            <person name="Arachchi H.M."/>
            <person name="Berlin A."/>
            <person name="Brown A."/>
            <person name="Chapman S.B."/>
            <person name="Chen Z."/>
            <person name="Dunbar C."/>
            <person name="Freedman E."/>
            <person name="Gearin G."/>
            <person name="Gellesch M."/>
            <person name="Goldberg J."/>
            <person name="Griggs A."/>
            <person name="Gujja S."/>
            <person name="Heiman D."/>
            <person name="Howarth C."/>
            <person name="Larson L."/>
            <person name="Lui A."/>
            <person name="MacDonald P.J.P."/>
            <person name="Montmayeur A."/>
            <person name="Murphy C."/>
            <person name="Neiman D."/>
            <person name="Pearson M."/>
            <person name="Priest M."/>
            <person name="Roberts A."/>
            <person name="Saif S."/>
            <person name="Shea T."/>
            <person name="Shenoy N."/>
            <person name="Sisk P."/>
            <person name="Stolte C."/>
            <person name="Sykes S."/>
            <person name="Wortman J."/>
            <person name="Nusbaum C."/>
            <person name="Birren B."/>
        </authorList>
    </citation>
    <scope>NUCLEOTIDE SEQUENCE [LARGE SCALE GENOMIC DNA]</scope>
    <source>
        <strain evidence="2 3">ACB7</strain>
    </source>
</reference>
<dbReference type="PATRIC" id="fig|796944.3.peg.1607"/>
<dbReference type="HOGENOM" id="CLU_106658_0_0_9"/>
<gene>
    <name evidence="2" type="ORF">HMPREF9624_00878</name>
</gene>
<comment type="caution">
    <text evidence="2">The sequence shown here is derived from an EMBL/GenBank/DDBJ whole genome shotgun (WGS) entry which is preliminary data.</text>
</comment>
<protein>
    <recommendedName>
        <fullName evidence="1">UPF0340 protein HMPREF9624_00878</fullName>
    </recommendedName>
</protein>
<name>G9WVE4_9FIRM</name>
<sequence>MDGENKQAVEQEMVHTENALAEGIDLHSLEEEVYLLTGEFIEKAKLKKGQLFVVGCSTSEVLGEKIGTASSYSTAEALFRGIYRAANESDLFLCTQCCEHLNRAIITDKEAALAHGLMPHLVNVIPKEKAGGSFSTVAYENFANPVALEKVRADGGIDIGDTFIGMHLKEVAVPLRLSKNTLGSAHLTAARVRPKFVGGSRAVYDENLL</sequence>
<evidence type="ECO:0000313" key="3">
    <source>
        <dbReference type="Proteomes" id="UP000003527"/>
    </source>
</evidence>
<dbReference type="EMBL" id="AFZD01000017">
    <property type="protein sequence ID" value="EHL11545.1"/>
    <property type="molecule type" value="Genomic_DNA"/>
</dbReference>
<evidence type="ECO:0000313" key="2">
    <source>
        <dbReference type="EMBL" id="EHL11545.1"/>
    </source>
</evidence>